<comment type="caution">
    <text evidence="1">The sequence shown here is derived from an EMBL/GenBank/DDBJ whole genome shotgun (WGS) entry which is preliminary data.</text>
</comment>
<name>A0ABR1B070_POLSC</name>
<reference evidence="1 2" key="1">
    <citation type="submission" date="2023-09" db="EMBL/GenBank/DDBJ databases">
        <title>Genomes of two closely related lineages of the louse Polyplax serrata with different host specificities.</title>
        <authorList>
            <person name="Martinu J."/>
            <person name="Tarabai H."/>
            <person name="Stefka J."/>
            <person name="Hypsa V."/>
        </authorList>
    </citation>
    <scope>NUCLEOTIDE SEQUENCE [LARGE SCALE GENOMIC DNA]</scope>
    <source>
        <strain evidence="1">98ZLc_SE</strain>
    </source>
</reference>
<dbReference type="Proteomes" id="UP001359485">
    <property type="component" value="Unassembled WGS sequence"/>
</dbReference>
<keyword evidence="2" id="KW-1185">Reference proteome</keyword>
<evidence type="ECO:0000313" key="2">
    <source>
        <dbReference type="Proteomes" id="UP001359485"/>
    </source>
</evidence>
<organism evidence="1 2">
    <name type="scientific">Polyplax serrata</name>
    <name type="common">Common mouse louse</name>
    <dbReference type="NCBI Taxonomy" id="468196"/>
    <lineage>
        <taxon>Eukaryota</taxon>
        <taxon>Metazoa</taxon>
        <taxon>Ecdysozoa</taxon>
        <taxon>Arthropoda</taxon>
        <taxon>Hexapoda</taxon>
        <taxon>Insecta</taxon>
        <taxon>Pterygota</taxon>
        <taxon>Neoptera</taxon>
        <taxon>Paraneoptera</taxon>
        <taxon>Psocodea</taxon>
        <taxon>Troctomorpha</taxon>
        <taxon>Phthiraptera</taxon>
        <taxon>Anoplura</taxon>
        <taxon>Polyplacidae</taxon>
        <taxon>Polyplax</taxon>
    </lineage>
</organism>
<gene>
    <name evidence="1" type="ORF">RUM44_007262</name>
</gene>
<protein>
    <submittedName>
        <fullName evidence="1">Uncharacterized protein</fullName>
    </submittedName>
</protein>
<proteinExistence type="predicted"/>
<evidence type="ECO:0000313" key="1">
    <source>
        <dbReference type="EMBL" id="KAK6632231.1"/>
    </source>
</evidence>
<accession>A0ABR1B070</accession>
<dbReference type="EMBL" id="JAWJWF010000005">
    <property type="protein sequence ID" value="KAK6632231.1"/>
    <property type="molecule type" value="Genomic_DNA"/>
</dbReference>
<sequence>MDEGGKYFKRPFGYIDIKIEAKAEIPRHPRGRRNFRQYKRLMYNAARINQIRENIQNHGRVGTKKKGRIIFEADQKESRRTLKISQLTRIFPAVYQALTVTLQKYQISKKNRFKRINNSYKNKKTQQQQQQQQ</sequence>